<protein>
    <recommendedName>
        <fullName evidence="12">B-type natriuretic peptide</fullName>
    </recommendedName>
</protein>
<evidence type="ECO:0000256" key="6">
    <source>
        <dbReference type="ARBA" id="ARBA00023157"/>
    </source>
</evidence>
<feature type="region of interest" description="Disordered" evidence="8">
    <location>
        <begin position="52"/>
        <end position="78"/>
    </location>
</feature>
<evidence type="ECO:0000256" key="5">
    <source>
        <dbReference type="ARBA" id="ARBA00022858"/>
    </source>
</evidence>
<evidence type="ECO:0000256" key="7">
    <source>
        <dbReference type="RuleBase" id="RU003686"/>
    </source>
</evidence>
<feature type="chain" id="PRO_5044859250" description="B-type natriuretic peptide" evidence="9">
    <location>
        <begin position="23"/>
        <end position="132"/>
    </location>
</feature>
<evidence type="ECO:0000256" key="9">
    <source>
        <dbReference type="SAM" id="SignalP"/>
    </source>
</evidence>
<dbReference type="PANTHER" id="PTHR14066">
    <property type="entry name" value="ATRIAL NATRIURETIC FACTOR PRECURSOR"/>
    <property type="match status" value="1"/>
</dbReference>
<dbReference type="PROSITE" id="PS00263">
    <property type="entry name" value="NATRIURETIC_PEPTIDE"/>
    <property type="match status" value="1"/>
</dbReference>
<dbReference type="AlphaFoldDB" id="A0ABD2HBQ0"/>
<evidence type="ECO:0000256" key="4">
    <source>
        <dbReference type="ARBA" id="ARBA00022729"/>
    </source>
</evidence>
<comment type="caution">
    <text evidence="10">The sequence shown here is derived from an EMBL/GenBank/DDBJ whole genome shotgun (WGS) entry which is preliminary data.</text>
</comment>
<dbReference type="EMBL" id="JBIYXZ010002070">
    <property type="protein sequence ID" value="KAL3063666.1"/>
    <property type="molecule type" value="Genomic_DNA"/>
</dbReference>
<dbReference type="GO" id="GO:0005576">
    <property type="term" value="C:extracellular region"/>
    <property type="evidence" value="ECO:0007669"/>
    <property type="project" value="UniProtKB-SubCell"/>
</dbReference>
<evidence type="ECO:0000313" key="11">
    <source>
        <dbReference type="Proteomes" id="UP001619887"/>
    </source>
</evidence>
<feature type="region of interest" description="Disordered" evidence="8">
    <location>
        <begin position="94"/>
        <end position="120"/>
    </location>
</feature>
<keyword evidence="11" id="KW-1185">Reference proteome</keyword>
<evidence type="ECO:0000256" key="1">
    <source>
        <dbReference type="ARBA" id="ARBA00004613"/>
    </source>
</evidence>
<keyword evidence="5 7" id="KW-0838">Vasoactive</keyword>
<reference evidence="10 11" key="2">
    <citation type="journal article" date="2024" name="G3 (Bethesda)">
        <title>The genome of the cryopelagic Antarctic bald notothen, Trematomus borchgrevinki.</title>
        <authorList>
            <person name="Rayamajhi N."/>
            <person name="Rivera-Colon A.G."/>
            <person name="Minhas B.F."/>
            <person name="Cheng C.C."/>
            <person name="Catchen J.M."/>
        </authorList>
    </citation>
    <scope>NUCLEOTIDE SEQUENCE [LARGE SCALE GENOMIC DNA]</scope>
    <source>
        <strain evidence="10">AGRC-2024</strain>
    </source>
</reference>
<dbReference type="PRINTS" id="PR00710">
    <property type="entry name" value="NATPEPTIDES"/>
</dbReference>
<keyword evidence="3" id="KW-0964">Secreted</keyword>
<dbReference type="InterPro" id="IPR002408">
    <property type="entry name" value="Natriuretic_peptide_brain"/>
</dbReference>
<gene>
    <name evidence="10" type="ORF">OYC64_000074</name>
</gene>
<accession>A0ABD2HBQ0</accession>
<evidence type="ECO:0008006" key="12">
    <source>
        <dbReference type="Google" id="ProtNLM"/>
    </source>
</evidence>
<keyword evidence="4 9" id="KW-0732">Signal</keyword>
<dbReference type="Proteomes" id="UP001619887">
    <property type="component" value="Unassembled WGS sequence"/>
</dbReference>
<dbReference type="InterPro" id="IPR050787">
    <property type="entry name" value="Natriuretic_peptide"/>
</dbReference>
<dbReference type="PANTHER" id="PTHR14066:SF10">
    <property type="entry name" value="NATRIURETIC PEPTIDES B"/>
    <property type="match status" value="1"/>
</dbReference>
<name>A0ABD2HBQ0_PAGBO</name>
<dbReference type="GO" id="GO:0097746">
    <property type="term" value="P:blood vessel diameter maintenance"/>
    <property type="evidence" value="ECO:0007669"/>
    <property type="project" value="UniProtKB-KW"/>
</dbReference>
<dbReference type="InterPro" id="IPR000663">
    <property type="entry name" value="Natr_peptide"/>
</dbReference>
<evidence type="ECO:0000313" key="10">
    <source>
        <dbReference type="EMBL" id="KAL3063666.1"/>
    </source>
</evidence>
<dbReference type="Pfam" id="PF00212">
    <property type="entry name" value="ANP"/>
    <property type="match status" value="1"/>
</dbReference>
<reference evidence="10 11" key="1">
    <citation type="journal article" date="2022" name="G3 (Bethesda)">
        <title>Evaluating Illumina-, Nanopore-, and PacBio-based genome assembly strategies with the bald notothen, Trematomus borchgrevinki.</title>
        <authorList>
            <person name="Rayamajhi N."/>
            <person name="Cheng C.C."/>
            <person name="Catchen J.M."/>
        </authorList>
    </citation>
    <scope>NUCLEOTIDE SEQUENCE [LARGE SCALE GENOMIC DNA]</scope>
    <source>
        <strain evidence="10">AGRC-2024</strain>
    </source>
</reference>
<evidence type="ECO:0000256" key="3">
    <source>
        <dbReference type="ARBA" id="ARBA00022525"/>
    </source>
</evidence>
<dbReference type="SMART" id="SM00183">
    <property type="entry name" value="NAT_PEP"/>
    <property type="match status" value="1"/>
</dbReference>
<dbReference type="PRINTS" id="PR00712">
    <property type="entry name" value="BNATPEPTIDE"/>
</dbReference>
<dbReference type="InterPro" id="IPR030480">
    <property type="entry name" value="Natr_peptide_CS"/>
</dbReference>
<keyword evidence="6" id="KW-1015">Disulfide bond</keyword>
<feature type="signal peptide" evidence="9">
    <location>
        <begin position="1"/>
        <end position="22"/>
    </location>
</feature>
<evidence type="ECO:0000256" key="8">
    <source>
        <dbReference type="SAM" id="MobiDB-lite"/>
    </source>
</evidence>
<organism evidence="10 11">
    <name type="scientific">Pagothenia borchgrevinki</name>
    <name type="common">Bald rockcod</name>
    <name type="synonym">Trematomus borchgrevinki</name>
    <dbReference type="NCBI Taxonomy" id="8213"/>
    <lineage>
        <taxon>Eukaryota</taxon>
        <taxon>Metazoa</taxon>
        <taxon>Chordata</taxon>
        <taxon>Craniata</taxon>
        <taxon>Vertebrata</taxon>
        <taxon>Euteleostomi</taxon>
        <taxon>Actinopterygii</taxon>
        <taxon>Neopterygii</taxon>
        <taxon>Teleostei</taxon>
        <taxon>Neoteleostei</taxon>
        <taxon>Acanthomorphata</taxon>
        <taxon>Eupercaria</taxon>
        <taxon>Perciformes</taxon>
        <taxon>Notothenioidei</taxon>
        <taxon>Nototheniidae</taxon>
        <taxon>Pagothenia</taxon>
    </lineage>
</organism>
<comment type="similarity">
    <text evidence="2 7">Belongs to the natriuretic peptide family.</text>
</comment>
<evidence type="ECO:0000256" key="2">
    <source>
        <dbReference type="ARBA" id="ARBA00009041"/>
    </source>
</evidence>
<comment type="subcellular location">
    <subcellularLocation>
        <location evidence="1 7">Secreted</location>
    </subcellularLocation>
</comment>
<proteinExistence type="inferred from homology"/>
<sequence>MCLSSIPLCGFLLILNLQLFCTSPISPGLSDADIDFFKELLSRLEESVSEVEQSVTAERNLESLSTEEAADGQQPPPTLDEAAIREFLSAKNLKSVRSDSTRKSSSCFGRRMDRIGSMSSLGCNTVGKYNPK</sequence>